<evidence type="ECO:0000313" key="3">
    <source>
        <dbReference type="Proteomes" id="UP000827549"/>
    </source>
</evidence>
<keyword evidence="3" id="KW-1185">Reference proteome</keyword>
<evidence type="ECO:0000256" key="1">
    <source>
        <dbReference type="SAM" id="MobiDB-lite"/>
    </source>
</evidence>
<accession>A0AAF0YAQ5</accession>
<feature type="compositionally biased region" description="Low complexity" evidence="1">
    <location>
        <begin position="258"/>
        <end position="270"/>
    </location>
</feature>
<feature type="region of interest" description="Disordered" evidence="1">
    <location>
        <begin position="221"/>
        <end position="270"/>
    </location>
</feature>
<sequence length="425" mass="47817">MQPYPQPGYDPRFVQPGAVGAQPVYQPGVGVQPGLYPGAQQGLYNAQPYVPAYFQYQAPWLPTALGYDYKLPALSYSVDPSMDAWALANAQYQGSSIPLERSIFDELLRTVSKFTHRHLSQEKALEAHRKVYYDGTGPDQNYKIIGGAVAYEAYLMWERDHSKFYQALDINEQRRRLQGVTVGELCNVWDRVQPRGSHATFDDAKEIAIATAMHIFNRRYNPQSIRRAHPPRHGSFREEDDDADNERQRNTYGRDWHYPGAQQQQQPYMAQPMQPVSGAYPQPIGVPQYVPQPLLPLAPPLVQPVGVPYVDPASAIPVSPASTSSHSTLSPTYTPSASPSTLSHISLPLFEETDEDEPFYQNQYGYPAPYPYQYQQQMYPQYQYYQQAPYAGAMGYAQAPVAPGAYGSALPMGYGYAYPQAPRYM</sequence>
<evidence type="ECO:0000313" key="2">
    <source>
        <dbReference type="EMBL" id="WOO83210.1"/>
    </source>
</evidence>
<reference evidence="2" key="1">
    <citation type="submission" date="2023-10" db="EMBL/GenBank/DDBJ databases">
        <authorList>
            <person name="Noh H."/>
        </authorList>
    </citation>
    <scope>NUCLEOTIDE SEQUENCE</scope>
    <source>
        <strain evidence="2">DUCC4014</strain>
    </source>
</reference>
<protein>
    <submittedName>
        <fullName evidence="2">Uncharacterized protein</fullName>
    </submittedName>
</protein>
<proteinExistence type="predicted"/>
<gene>
    <name evidence="2" type="ORF">LOC62_05G006733</name>
</gene>
<dbReference type="EMBL" id="CP086718">
    <property type="protein sequence ID" value="WOO83210.1"/>
    <property type="molecule type" value="Genomic_DNA"/>
</dbReference>
<feature type="region of interest" description="Disordered" evidence="1">
    <location>
        <begin position="318"/>
        <end position="337"/>
    </location>
</feature>
<name>A0AAF0YAQ5_9TREE</name>
<organism evidence="2 3">
    <name type="scientific">Vanrija pseudolonga</name>
    <dbReference type="NCBI Taxonomy" id="143232"/>
    <lineage>
        <taxon>Eukaryota</taxon>
        <taxon>Fungi</taxon>
        <taxon>Dikarya</taxon>
        <taxon>Basidiomycota</taxon>
        <taxon>Agaricomycotina</taxon>
        <taxon>Tremellomycetes</taxon>
        <taxon>Trichosporonales</taxon>
        <taxon>Trichosporonaceae</taxon>
        <taxon>Vanrija</taxon>
    </lineage>
</organism>
<dbReference type="RefSeq" id="XP_062629236.1">
    <property type="nucleotide sequence ID" value="XM_062773252.1"/>
</dbReference>
<dbReference type="GeneID" id="87809909"/>
<dbReference type="Proteomes" id="UP000827549">
    <property type="component" value="Chromosome 5"/>
</dbReference>
<feature type="compositionally biased region" description="Basic and acidic residues" evidence="1">
    <location>
        <begin position="245"/>
        <end position="257"/>
    </location>
</feature>
<dbReference type="AlphaFoldDB" id="A0AAF0YAQ5"/>